<dbReference type="PATRIC" id="fig|67356.5.peg.2630"/>
<dbReference type="EMBL" id="LGUS01000116">
    <property type="protein sequence ID" value="KOG37158.1"/>
    <property type="molecule type" value="Genomic_DNA"/>
</dbReference>
<dbReference type="Proteomes" id="UP000037251">
    <property type="component" value="Unassembled WGS sequence"/>
</dbReference>
<reference evidence="2" key="1">
    <citation type="submission" date="2015-07" db="EMBL/GenBank/DDBJ databases">
        <authorList>
            <person name="Ju K.-S."/>
            <person name="Doroghazi J.R."/>
            <person name="Metcalf W.W."/>
        </authorList>
    </citation>
    <scope>NUCLEOTIDE SEQUENCE [LARGE SCALE GENOMIC DNA]</scope>
    <source>
        <strain evidence="2">NRRL 2290</strain>
    </source>
</reference>
<dbReference type="AlphaFoldDB" id="A0A0L8LG12"/>
<evidence type="ECO:0000313" key="2">
    <source>
        <dbReference type="Proteomes" id="UP000037251"/>
    </source>
</evidence>
<evidence type="ECO:0000313" key="1">
    <source>
        <dbReference type="EMBL" id="KOG37158.1"/>
    </source>
</evidence>
<sequence length="85" mass="9552">MQPTYGLTDAEKKAYAENEADLSTLEEQLRSFDKVANSRLAAIGRRFDPDAQYCYRCPCDQYEGASSRCARDTCGHSRTGHHGFI</sequence>
<keyword evidence="2" id="KW-1185">Reference proteome</keyword>
<organism evidence="1 2">
    <name type="scientific">Streptomyces resistomycificus</name>
    <dbReference type="NCBI Taxonomy" id="67356"/>
    <lineage>
        <taxon>Bacteria</taxon>
        <taxon>Bacillati</taxon>
        <taxon>Actinomycetota</taxon>
        <taxon>Actinomycetes</taxon>
        <taxon>Kitasatosporales</taxon>
        <taxon>Streptomycetaceae</taxon>
        <taxon>Streptomyces</taxon>
        <taxon>Streptomyces aurantiacus group</taxon>
    </lineage>
</organism>
<dbReference type="eggNOG" id="ENOG5031X5G">
    <property type="taxonomic scope" value="Bacteria"/>
</dbReference>
<dbReference type="STRING" id="67356.AQJ84_23895"/>
<dbReference type="OrthoDB" id="4236261at2"/>
<protein>
    <submittedName>
        <fullName evidence="1">Uncharacterized protein</fullName>
    </submittedName>
</protein>
<name>A0A0L8LG12_9ACTN</name>
<gene>
    <name evidence="1" type="ORF">ADK37_12175</name>
</gene>
<accession>A0A0L8LG12</accession>
<comment type="caution">
    <text evidence="1">The sequence shown here is derived from an EMBL/GenBank/DDBJ whole genome shotgun (WGS) entry which is preliminary data.</text>
</comment>
<proteinExistence type="predicted"/>
<dbReference type="RefSeq" id="WP_030037986.1">
    <property type="nucleotide sequence ID" value="NZ_KL575586.1"/>
</dbReference>